<dbReference type="KEGG" id="bor:COCMIDRAFT_80024"/>
<name>W7A4M4_COCMI</name>
<dbReference type="AlphaFoldDB" id="W7A4M4"/>
<dbReference type="Proteomes" id="UP000054032">
    <property type="component" value="Unassembled WGS sequence"/>
</dbReference>
<dbReference type="OrthoDB" id="5426563at2759"/>
<keyword evidence="2" id="KW-1185">Reference proteome</keyword>
<proteinExistence type="predicted"/>
<evidence type="ECO:0000313" key="2">
    <source>
        <dbReference type="Proteomes" id="UP000054032"/>
    </source>
</evidence>
<gene>
    <name evidence="1" type="ORF">COCMIDRAFT_80024</name>
</gene>
<protein>
    <submittedName>
        <fullName evidence="1">Uncharacterized protein</fullName>
    </submittedName>
</protein>
<reference evidence="1 2" key="1">
    <citation type="journal article" date="2013" name="PLoS Genet.">
        <title>Comparative genome structure, secondary metabolite, and effector coding capacity across Cochliobolus pathogens.</title>
        <authorList>
            <person name="Condon B.J."/>
            <person name="Leng Y."/>
            <person name="Wu D."/>
            <person name="Bushley K.E."/>
            <person name="Ohm R.A."/>
            <person name="Otillar R."/>
            <person name="Martin J."/>
            <person name="Schackwitz W."/>
            <person name="Grimwood J."/>
            <person name="MohdZainudin N."/>
            <person name="Xue C."/>
            <person name="Wang R."/>
            <person name="Manning V.A."/>
            <person name="Dhillon B."/>
            <person name="Tu Z.J."/>
            <person name="Steffenson B.J."/>
            <person name="Salamov A."/>
            <person name="Sun H."/>
            <person name="Lowry S."/>
            <person name="LaButti K."/>
            <person name="Han J."/>
            <person name="Copeland A."/>
            <person name="Lindquist E."/>
            <person name="Barry K."/>
            <person name="Schmutz J."/>
            <person name="Baker S.E."/>
            <person name="Ciuffetti L.M."/>
            <person name="Grigoriev I.V."/>
            <person name="Zhong S."/>
            <person name="Turgeon B.G."/>
        </authorList>
    </citation>
    <scope>NUCLEOTIDE SEQUENCE [LARGE SCALE GENOMIC DNA]</scope>
    <source>
        <strain evidence="1 2">ATCC 44560</strain>
    </source>
</reference>
<dbReference type="GeneID" id="19125585"/>
<organism evidence="1 2">
    <name type="scientific">Bipolaris oryzae ATCC 44560</name>
    <dbReference type="NCBI Taxonomy" id="930090"/>
    <lineage>
        <taxon>Eukaryota</taxon>
        <taxon>Fungi</taxon>
        <taxon>Dikarya</taxon>
        <taxon>Ascomycota</taxon>
        <taxon>Pezizomycotina</taxon>
        <taxon>Dothideomycetes</taxon>
        <taxon>Pleosporomycetidae</taxon>
        <taxon>Pleosporales</taxon>
        <taxon>Pleosporineae</taxon>
        <taxon>Pleosporaceae</taxon>
        <taxon>Bipolaris</taxon>
    </lineage>
</organism>
<sequence length="469" mass="52177">MNWTGGSLQRTKKANSGMLQRQRAYFAKARTNLHNIPQTPIAPFCPSYLRDNSKSDSLAFPSFELISDRHLDGPKRKAPDKNVEMQLLEANKKRLLTQADWIGIDASKPVQLQSVSCKQKEKIGKRRRRSGKCRAQKRQCVEGGFKPKKPHLEHRSFAKLLESRANRDGPKNIEIRIGTEALADGQSAQVEECAQSEACSSPMLFEQDDLVSHVSATCEDARHHGDASSCAESRNLRFVFRGRASPMGLRTHHVTGRQEMDETRLLEERTSVSTCQAKHVHRVTNDSEDPSVYAIVDQEPWMAYLAISDVSSRANDTGICTKDKLQLNESITGNESGYDTGWSKGAAIQGEEDEDSEGFRAASRCESLASLRRGTGRAATGYVPEMKGICADQPNWSHVQTLDEDEKEWQAFVLGSDQSRSLPRVQVDARRRFAQTVVEYAQKACSEQLPLSVAASCASTPPRNEAEIP</sequence>
<dbReference type="RefSeq" id="XP_007682437.1">
    <property type="nucleotide sequence ID" value="XM_007684247.1"/>
</dbReference>
<evidence type="ECO:0000313" key="1">
    <source>
        <dbReference type="EMBL" id="EUC51111.1"/>
    </source>
</evidence>
<dbReference type="eggNOG" id="ENOG502SVDD">
    <property type="taxonomic scope" value="Eukaryota"/>
</dbReference>
<accession>W7A4M4</accession>
<dbReference type="HOGENOM" id="CLU_046432_0_0_1"/>
<dbReference type="EMBL" id="KI963919">
    <property type="protein sequence ID" value="EUC51111.1"/>
    <property type="molecule type" value="Genomic_DNA"/>
</dbReference>